<dbReference type="PANTHER" id="PTHR30405:SF11">
    <property type="entry name" value="RNA-GUIDED DNA ENDONUCLEASE RV2885C-RELATED"/>
    <property type="match status" value="1"/>
</dbReference>
<evidence type="ECO:0000259" key="9">
    <source>
        <dbReference type="Pfam" id="PF07282"/>
    </source>
</evidence>
<protein>
    <submittedName>
        <fullName evidence="11">Transposase</fullName>
    </submittedName>
</protein>
<dbReference type="RefSeq" id="WP_220198859.1">
    <property type="nucleotide sequence ID" value="NZ_BNJF01000006.1"/>
</dbReference>
<evidence type="ECO:0000259" key="10">
    <source>
        <dbReference type="Pfam" id="PF12323"/>
    </source>
</evidence>
<dbReference type="Pfam" id="PF12323">
    <property type="entry name" value="HTH_OrfB_IS605"/>
    <property type="match status" value="1"/>
</dbReference>
<dbReference type="EMBL" id="BNJF01000006">
    <property type="protein sequence ID" value="GHO49759.1"/>
    <property type="molecule type" value="Genomic_DNA"/>
</dbReference>
<name>A0A8J3ICU5_9CHLR</name>
<comment type="caution">
    <text evidence="11">The sequence shown here is derived from an EMBL/GenBank/DDBJ whole genome shotgun (WGS) entry which is preliminary data.</text>
</comment>
<sequence>MIRAHKIRLHPTPEQATYLARAAGVARFVWNWALAERNRHYEAGEKPTALKLKKQFNQIRREHFPWTSDVTKNASDQPFLDLGKAFAAFFAGKTRRPRFKSKKKTRPSFYLANDQFELADHRVWIPKLGWVNMVENVRFVGKITGARLTKTADWWFISIQVEMPDPIPVKRPAALGLDVGLNRLATLSTGEEVENQAFLKTALSKLRQANKRLHRRKPGSKNREKARRQVARLHYRISSLRDDVLHKLTTRLANCYGIIGIEDLNLKGLLKNRTLARSLSDAALGKLSSLLNTKVEQRGGQFIKVGRFFASSKTCHGCGWKWEDMQLSDRVFLCQNAHCAYYQFTQERDHNAALNLLGEALRLIGLVDQVVSGTGSDEDANLAVDLT</sequence>
<feature type="domain" description="Probable transposase IS891/IS1136/IS1341" evidence="8">
    <location>
        <begin position="158"/>
        <end position="272"/>
    </location>
</feature>
<dbReference type="GO" id="GO:0046872">
    <property type="term" value="F:metal ion binding"/>
    <property type="evidence" value="ECO:0007669"/>
    <property type="project" value="UniProtKB-KW"/>
</dbReference>
<keyword evidence="12" id="KW-1185">Reference proteome</keyword>
<reference evidence="11" key="1">
    <citation type="submission" date="2020-10" db="EMBL/GenBank/DDBJ databases">
        <title>Taxonomic study of unclassified bacteria belonging to the class Ktedonobacteria.</title>
        <authorList>
            <person name="Yabe S."/>
            <person name="Wang C.M."/>
            <person name="Zheng Y."/>
            <person name="Sakai Y."/>
            <person name="Cavaletti L."/>
            <person name="Monciardini P."/>
            <person name="Donadio S."/>
        </authorList>
    </citation>
    <scope>NUCLEOTIDE SEQUENCE</scope>
    <source>
        <strain evidence="11">SOSP1-1</strain>
    </source>
</reference>
<comment type="similarity">
    <text evidence="2">In the N-terminal section; belongs to the transposase 2 family.</text>
</comment>
<keyword evidence="5" id="KW-0862">Zinc</keyword>
<dbReference type="GO" id="GO:0006310">
    <property type="term" value="P:DNA recombination"/>
    <property type="evidence" value="ECO:0007669"/>
    <property type="project" value="UniProtKB-KW"/>
</dbReference>
<evidence type="ECO:0000256" key="5">
    <source>
        <dbReference type="ARBA" id="ARBA00022833"/>
    </source>
</evidence>
<dbReference type="PANTHER" id="PTHR30405">
    <property type="entry name" value="TRANSPOSASE"/>
    <property type="match status" value="1"/>
</dbReference>
<proteinExistence type="inferred from homology"/>
<evidence type="ECO:0000256" key="7">
    <source>
        <dbReference type="ARBA" id="ARBA00023172"/>
    </source>
</evidence>
<keyword evidence="4" id="KW-0479">Metal-binding</keyword>
<evidence type="ECO:0000313" key="12">
    <source>
        <dbReference type="Proteomes" id="UP000612362"/>
    </source>
</evidence>
<dbReference type="Pfam" id="PF01385">
    <property type="entry name" value="OrfB_IS605"/>
    <property type="match status" value="1"/>
</dbReference>
<dbReference type="Proteomes" id="UP000612362">
    <property type="component" value="Unassembled WGS sequence"/>
</dbReference>
<evidence type="ECO:0000313" key="11">
    <source>
        <dbReference type="EMBL" id="GHO49759.1"/>
    </source>
</evidence>
<evidence type="ECO:0000256" key="1">
    <source>
        <dbReference type="ARBA" id="ARBA00008761"/>
    </source>
</evidence>
<dbReference type="GO" id="GO:0003677">
    <property type="term" value="F:DNA binding"/>
    <property type="evidence" value="ECO:0007669"/>
    <property type="project" value="UniProtKB-KW"/>
</dbReference>
<dbReference type="AlphaFoldDB" id="A0A8J3ICU5"/>
<dbReference type="InterPro" id="IPR021027">
    <property type="entry name" value="Transposase_put_HTH"/>
</dbReference>
<gene>
    <name evidence="11" type="ORF">KSX_79220</name>
</gene>
<organism evidence="11 12">
    <name type="scientific">Ktedonospora formicarum</name>
    <dbReference type="NCBI Taxonomy" id="2778364"/>
    <lineage>
        <taxon>Bacteria</taxon>
        <taxon>Bacillati</taxon>
        <taxon>Chloroflexota</taxon>
        <taxon>Ktedonobacteria</taxon>
        <taxon>Ktedonobacterales</taxon>
        <taxon>Ktedonobacteraceae</taxon>
        <taxon>Ktedonospora</taxon>
    </lineage>
</organism>
<keyword evidence="6" id="KW-0238">DNA-binding</keyword>
<keyword evidence="3" id="KW-0815">Transposition</keyword>
<evidence type="ECO:0000256" key="3">
    <source>
        <dbReference type="ARBA" id="ARBA00022578"/>
    </source>
</evidence>
<feature type="domain" description="Cas12f1-like TNB" evidence="9">
    <location>
        <begin position="285"/>
        <end position="356"/>
    </location>
</feature>
<dbReference type="GO" id="GO:0032196">
    <property type="term" value="P:transposition"/>
    <property type="evidence" value="ECO:0007669"/>
    <property type="project" value="UniProtKB-KW"/>
</dbReference>
<evidence type="ECO:0000256" key="2">
    <source>
        <dbReference type="ARBA" id="ARBA00011044"/>
    </source>
</evidence>
<evidence type="ECO:0000256" key="6">
    <source>
        <dbReference type="ARBA" id="ARBA00023125"/>
    </source>
</evidence>
<accession>A0A8J3ICU5</accession>
<dbReference type="InterPro" id="IPR001959">
    <property type="entry name" value="Transposase"/>
</dbReference>
<dbReference type="NCBIfam" id="NF040570">
    <property type="entry name" value="guided_TnpB"/>
    <property type="match status" value="1"/>
</dbReference>
<dbReference type="Pfam" id="PF07282">
    <property type="entry name" value="Cas12f1-like_TNB"/>
    <property type="match status" value="1"/>
</dbReference>
<dbReference type="InterPro" id="IPR051399">
    <property type="entry name" value="RNA-guided_DNA_endo/Transpos"/>
</dbReference>
<comment type="similarity">
    <text evidence="1">In the C-terminal section; belongs to the transposase 35 family.</text>
</comment>
<evidence type="ECO:0000256" key="4">
    <source>
        <dbReference type="ARBA" id="ARBA00022723"/>
    </source>
</evidence>
<evidence type="ECO:0000259" key="8">
    <source>
        <dbReference type="Pfam" id="PF01385"/>
    </source>
</evidence>
<keyword evidence="7" id="KW-0233">DNA recombination</keyword>
<feature type="domain" description="Transposase putative helix-turn-helix" evidence="10">
    <location>
        <begin position="1"/>
        <end position="46"/>
    </location>
</feature>
<dbReference type="InterPro" id="IPR010095">
    <property type="entry name" value="Cas12f1-like_TNB"/>
</dbReference>